<proteinExistence type="inferred from homology"/>
<feature type="domain" description="MaoC-like" evidence="4">
    <location>
        <begin position="6"/>
        <end position="86"/>
    </location>
</feature>
<dbReference type="AlphaFoldDB" id="A0A6B9F9Z9"/>
<dbReference type="SUPFAM" id="SSF54637">
    <property type="entry name" value="Thioesterase/thiol ester dehydrase-isomerase"/>
    <property type="match status" value="1"/>
</dbReference>
<sequence>MAAIAARTFTLDDQHAFAALSGDSNPMHLDAKAARRTQAGRVVVHGVHAVLWALDAGAGATLAGLETLTVRFDRMIYVGDRCEVHSGRRGGAGPAFDIVVGDAVVTRIDIGSGGGAPVAAEAIGHVFDRAARASALEAAFPRAAAAFGAGMLADLAGLSQLVGMVEPGLHSIFRGFAVARQDSERGDTMRFGVVRDDERFNLVTLAVLGPALRGQVEAFRRAPPVAQPGVADLRGLVAADAFAGRSALVVGGSRGLGELTAKLLALGGAAVTITYAMGDSEAAAVAEEVRAAGGACDVIRLDVRQPIAGQLPAGRAFDRLFYFATPFIFGKRGKALDLALLDEMMGFYVRSFYEVCEALRRTGDHPIGVFYPSSVAVESRPANMTEYAMAKAAGEVLCADLPRLLKGVRAQVRRLPRLQTDQTSSVQPVETGSAVDEMLAAIQSLA</sequence>
<dbReference type="InterPro" id="IPR002539">
    <property type="entry name" value="MaoC-like_dom"/>
</dbReference>
<evidence type="ECO:0000313" key="5">
    <source>
        <dbReference type="EMBL" id="QGY00731.1"/>
    </source>
</evidence>
<dbReference type="RefSeq" id="WP_010686721.1">
    <property type="nucleotide sequence ID" value="NZ_CP043538.1"/>
</dbReference>
<dbReference type="InterPro" id="IPR036291">
    <property type="entry name" value="NAD(P)-bd_dom_sf"/>
</dbReference>
<dbReference type="GO" id="GO:0004300">
    <property type="term" value="F:enoyl-CoA hydratase activity"/>
    <property type="evidence" value="ECO:0007669"/>
    <property type="project" value="UniProtKB-ARBA"/>
</dbReference>
<comment type="similarity">
    <text evidence="2">Belongs to the short-chain dehydrogenases/reductases (SDR) family.</text>
</comment>
<dbReference type="Pfam" id="PF01575">
    <property type="entry name" value="MaoC_dehydratas"/>
    <property type="match status" value="1"/>
</dbReference>
<dbReference type="Gene3D" id="3.40.50.720">
    <property type="entry name" value="NAD(P)-binding Rossmann-like Domain"/>
    <property type="match status" value="1"/>
</dbReference>
<gene>
    <name evidence="5" type="ORF">MMSR116_01500</name>
</gene>
<dbReference type="OrthoDB" id="9796589at2"/>
<dbReference type="GO" id="GO:0006635">
    <property type="term" value="P:fatty acid beta-oxidation"/>
    <property type="evidence" value="ECO:0007669"/>
    <property type="project" value="UniProtKB-UniPathway"/>
</dbReference>
<dbReference type="Gene3D" id="3.10.129.10">
    <property type="entry name" value="Hotdog Thioesterase"/>
    <property type="match status" value="1"/>
</dbReference>
<dbReference type="KEGG" id="mmes:MMSR116_01500"/>
<comment type="pathway">
    <text evidence="1">Lipid metabolism; fatty acid beta-oxidation.</text>
</comment>
<evidence type="ECO:0000313" key="6">
    <source>
        <dbReference type="Proteomes" id="UP000012488"/>
    </source>
</evidence>
<dbReference type="UniPathway" id="UPA00659"/>
<dbReference type="InterPro" id="IPR002347">
    <property type="entry name" value="SDR_fam"/>
</dbReference>
<dbReference type="InterPro" id="IPR029069">
    <property type="entry name" value="HotDog_dom_sf"/>
</dbReference>
<dbReference type="SUPFAM" id="SSF51735">
    <property type="entry name" value="NAD(P)-binding Rossmann-fold domains"/>
    <property type="match status" value="1"/>
</dbReference>
<evidence type="ECO:0000259" key="4">
    <source>
        <dbReference type="Pfam" id="PF01575"/>
    </source>
</evidence>
<keyword evidence="3" id="KW-0560">Oxidoreductase</keyword>
<accession>A0A6B9F9Z9</accession>
<organism evidence="5 6">
    <name type="scientific">Methylobacterium mesophilicum SR1.6/6</name>
    <dbReference type="NCBI Taxonomy" id="908290"/>
    <lineage>
        <taxon>Bacteria</taxon>
        <taxon>Pseudomonadati</taxon>
        <taxon>Pseudomonadota</taxon>
        <taxon>Alphaproteobacteria</taxon>
        <taxon>Hyphomicrobiales</taxon>
        <taxon>Methylobacteriaceae</taxon>
        <taxon>Methylobacterium</taxon>
    </lineage>
</organism>
<dbReference type="PANTHER" id="PTHR48107">
    <property type="entry name" value="NADPH-DEPENDENT ALDEHYDE REDUCTASE-LIKE PROTEIN, CHLOROPLASTIC-RELATED"/>
    <property type="match status" value="1"/>
</dbReference>
<dbReference type="Pfam" id="PF00106">
    <property type="entry name" value="adh_short"/>
    <property type="match status" value="1"/>
</dbReference>
<reference evidence="5 6" key="2">
    <citation type="journal article" date="2013" name="Genome Announc.">
        <title>Draft Genome Sequence of Methylobacterium mesophilicum Strain SR1.6/6, Isolated from Citrus sinensis.</title>
        <authorList>
            <person name="Marinho Almeida D."/>
            <person name="Dini-Andreote F."/>
            <person name="Camargo Neves A.A."/>
            <person name="Juca Ramos R.T."/>
            <person name="Andreote F.D."/>
            <person name="Carneiro A.R."/>
            <person name="Oliveira de Souza Lima A."/>
            <person name="Caracciolo Gomes de Sa P.H."/>
            <person name="Ribeiro Barbosa M.S."/>
            <person name="Araujo W.L."/>
            <person name="Silva A."/>
        </authorList>
    </citation>
    <scope>NUCLEOTIDE SEQUENCE [LARGE SCALE GENOMIC DNA]</scope>
    <source>
        <strain evidence="5 6">SR1.6/6</strain>
    </source>
</reference>
<name>A0A6B9F9Z9_9HYPH</name>
<dbReference type="GO" id="GO:0016614">
    <property type="term" value="F:oxidoreductase activity, acting on CH-OH group of donors"/>
    <property type="evidence" value="ECO:0007669"/>
    <property type="project" value="UniProtKB-ARBA"/>
</dbReference>
<evidence type="ECO:0000256" key="2">
    <source>
        <dbReference type="ARBA" id="ARBA00006484"/>
    </source>
</evidence>
<reference evidence="5 6" key="1">
    <citation type="journal article" date="2012" name="Genet. Mol. Biol.">
        <title>Analysis of 16S rRNA and mxaF genes revealing insights into Methylobacterium niche-specific plant association.</title>
        <authorList>
            <person name="Dourado M.N."/>
            <person name="Andreote F.D."/>
            <person name="Dini-Andreote F."/>
            <person name="Conti R."/>
            <person name="Araujo J.M."/>
            <person name="Araujo W.L."/>
        </authorList>
    </citation>
    <scope>NUCLEOTIDE SEQUENCE [LARGE SCALE GENOMIC DNA]</scope>
    <source>
        <strain evidence="5 6">SR1.6/6</strain>
    </source>
</reference>
<protein>
    <submittedName>
        <fullName evidence="5">SDR family NAD(P)-dependent oxidoreductase</fullName>
    </submittedName>
</protein>
<dbReference type="Proteomes" id="UP000012488">
    <property type="component" value="Chromosome"/>
</dbReference>
<evidence type="ECO:0000256" key="1">
    <source>
        <dbReference type="ARBA" id="ARBA00005005"/>
    </source>
</evidence>
<dbReference type="EMBL" id="CP043538">
    <property type="protein sequence ID" value="QGY00731.1"/>
    <property type="molecule type" value="Genomic_DNA"/>
</dbReference>
<evidence type="ECO:0000256" key="3">
    <source>
        <dbReference type="ARBA" id="ARBA00023002"/>
    </source>
</evidence>